<proteinExistence type="predicted"/>
<protein>
    <submittedName>
        <fullName evidence="1">Uncharacterized protein</fullName>
    </submittedName>
</protein>
<sequence length="44" mass="4821">MSVFITNTIDGKAAVQDATWQDIIDEAGKHHRSKVTVESYSEAA</sequence>
<gene>
    <name evidence="1" type="ORF">LCGC14_2916990</name>
</gene>
<reference evidence="1" key="1">
    <citation type="journal article" date="2015" name="Nature">
        <title>Complex archaea that bridge the gap between prokaryotes and eukaryotes.</title>
        <authorList>
            <person name="Spang A."/>
            <person name="Saw J.H."/>
            <person name="Jorgensen S.L."/>
            <person name="Zaremba-Niedzwiedzka K."/>
            <person name="Martijn J."/>
            <person name="Lind A.E."/>
            <person name="van Eijk R."/>
            <person name="Schleper C."/>
            <person name="Guy L."/>
            <person name="Ettema T.J."/>
        </authorList>
    </citation>
    <scope>NUCLEOTIDE SEQUENCE</scope>
</reference>
<comment type="caution">
    <text evidence="1">The sequence shown here is derived from an EMBL/GenBank/DDBJ whole genome shotgun (WGS) entry which is preliminary data.</text>
</comment>
<organism evidence="1">
    <name type="scientific">marine sediment metagenome</name>
    <dbReference type="NCBI Taxonomy" id="412755"/>
    <lineage>
        <taxon>unclassified sequences</taxon>
        <taxon>metagenomes</taxon>
        <taxon>ecological metagenomes</taxon>
    </lineage>
</organism>
<evidence type="ECO:0000313" key="1">
    <source>
        <dbReference type="EMBL" id="KKK71133.1"/>
    </source>
</evidence>
<dbReference type="AlphaFoldDB" id="A0A0F8XQ87"/>
<dbReference type="EMBL" id="LAZR01057871">
    <property type="protein sequence ID" value="KKK71133.1"/>
    <property type="molecule type" value="Genomic_DNA"/>
</dbReference>
<name>A0A0F8XQ87_9ZZZZ</name>
<accession>A0A0F8XQ87</accession>
<feature type="non-terminal residue" evidence="1">
    <location>
        <position position="44"/>
    </location>
</feature>